<protein>
    <submittedName>
        <fullName evidence="1">Uncharacterized protein</fullName>
    </submittedName>
</protein>
<sequence length="128" mass="13762">MYGVYGWKKEGWKEAAAAEAATPNAGIGIHFEKFSAGPPALRDETTPLSHADSLRLRLLRSVAPPAFVSILAILAKGATIGHSNITLLTQSHSLRLHQDGLPVSAPAPAAYLVHIFARHTHTRIKRPS</sequence>
<organism evidence="1 2">
    <name type="scientific">Apiospora arundinis</name>
    <dbReference type="NCBI Taxonomy" id="335852"/>
    <lineage>
        <taxon>Eukaryota</taxon>
        <taxon>Fungi</taxon>
        <taxon>Dikarya</taxon>
        <taxon>Ascomycota</taxon>
        <taxon>Pezizomycotina</taxon>
        <taxon>Sordariomycetes</taxon>
        <taxon>Xylariomycetidae</taxon>
        <taxon>Amphisphaeriales</taxon>
        <taxon>Apiosporaceae</taxon>
        <taxon>Apiospora</taxon>
    </lineage>
</organism>
<evidence type="ECO:0000313" key="2">
    <source>
        <dbReference type="Proteomes" id="UP001390339"/>
    </source>
</evidence>
<gene>
    <name evidence="1" type="ORF">PGQ11_011121</name>
</gene>
<evidence type="ECO:0000313" key="1">
    <source>
        <dbReference type="EMBL" id="KAK8855209.1"/>
    </source>
</evidence>
<accession>A0ABR2HYP3</accession>
<name>A0ABR2HYP3_9PEZI</name>
<dbReference type="Proteomes" id="UP001390339">
    <property type="component" value="Unassembled WGS sequence"/>
</dbReference>
<proteinExistence type="predicted"/>
<comment type="caution">
    <text evidence="1">The sequence shown here is derived from an EMBL/GenBank/DDBJ whole genome shotgun (WGS) entry which is preliminary data.</text>
</comment>
<keyword evidence="2" id="KW-1185">Reference proteome</keyword>
<reference evidence="1 2" key="1">
    <citation type="journal article" date="2024" name="IMA Fungus">
        <title>Apiospora arundinis, a panoply of carbohydrate-active enzymes and secondary metabolites.</title>
        <authorList>
            <person name="Sorensen T."/>
            <person name="Petersen C."/>
            <person name="Muurmann A.T."/>
            <person name="Christiansen J.V."/>
            <person name="Brundto M.L."/>
            <person name="Overgaard C.K."/>
            <person name="Boysen A.T."/>
            <person name="Wollenberg R.D."/>
            <person name="Larsen T.O."/>
            <person name="Sorensen J.L."/>
            <person name="Nielsen K.L."/>
            <person name="Sondergaard T.E."/>
        </authorList>
    </citation>
    <scope>NUCLEOTIDE SEQUENCE [LARGE SCALE GENOMIC DNA]</scope>
    <source>
        <strain evidence="1 2">AAU 773</strain>
    </source>
</reference>
<dbReference type="EMBL" id="JAPCWZ010000007">
    <property type="protein sequence ID" value="KAK8855209.1"/>
    <property type="molecule type" value="Genomic_DNA"/>
</dbReference>